<organism evidence="4 5">
    <name type="scientific">Streptococcus porcinus</name>
    <dbReference type="NCBI Taxonomy" id="1340"/>
    <lineage>
        <taxon>Bacteria</taxon>
        <taxon>Bacillati</taxon>
        <taxon>Bacillota</taxon>
        <taxon>Bacilli</taxon>
        <taxon>Lactobacillales</taxon>
        <taxon>Streptococcaceae</taxon>
        <taxon>Streptococcus</taxon>
    </lineage>
</organism>
<dbReference type="Gene3D" id="3.20.20.370">
    <property type="entry name" value="Glycoside hydrolase/deacetylase"/>
    <property type="match status" value="1"/>
</dbReference>
<dbReference type="PANTHER" id="PTHR10587">
    <property type="entry name" value="GLYCOSYL TRANSFERASE-RELATED"/>
    <property type="match status" value="1"/>
</dbReference>
<reference evidence="4 5" key="1">
    <citation type="submission" date="2019-05" db="EMBL/GenBank/DDBJ databases">
        <authorList>
            <consortium name="Pathogen Informatics"/>
        </authorList>
    </citation>
    <scope>NUCLEOTIDE SEQUENCE [LARGE SCALE GENOMIC DNA]</scope>
    <source>
        <strain evidence="4 5">NCTC10924</strain>
    </source>
</reference>
<keyword evidence="1" id="KW-0479">Metal-binding</keyword>
<feature type="domain" description="NodB homology" evidence="3">
    <location>
        <begin position="247"/>
        <end position="421"/>
    </location>
</feature>
<dbReference type="AlphaFoldDB" id="A0A4V0H0S9"/>
<dbReference type="GO" id="GO:0046872">
    <property type="term" value="F:metal ion binding"/>
    <property type="evidence" value="ECO:0007669"/>
    <property type="project" value="UniProtKB-KW"/>
</dbReference>
<evidence type="ECO:0000313" key="5">
    <source>
        <dbReference type="Proteomes" id="UP000306241"/>
    </source>
</evidence>
<name>A0A4V0H0S9_STRPO</name>
<dbReference type="SUPFAM" id="SSF88713">
    <property type="entry name" value="Glycoside hydrolase/deacetylase"/>
    <property type="match status" value="1"/>
</dbReference>
<keyword evidence="2" id="KW-0378">Hydrolase</keyword>
<dbReference type="RefSeq" id="WP_003083857.1">
    <property type="nucleotide sequence ID" value="NZ_CP070236.1"/>
</dbReference>
<dbReference type="OrthoDB" id="9812065at2"/>
<evidence type="ECO:0000259" key="3">
    <source>
        <dbReference type="PROSITE" id="PS51677"/>
    </source>
</evidence>
<proteinExistence type="predicted"/>
<dbReference type="GO" id="GO:0005975">
    <property type="term" value="P:carbohydrate metabolic process"/>
    <property type="evidence" value="ECO:0007669"/>
    <property type="project" value="InterPro"/>
</dbReference>
<evidence type="ECO:0000313" key="4">
    <source>
        <dbReference type="EMBL" id="VTT42600.1"/>
    </source>
</evidence>
<evidence type="ECO:0000256" key="1">
    <source>
        <dbReference type="ARBA" id="ARBA00022723"/>
    </source>
</evidence>
<sequence>MKKILYLIITLFLAVGLGLAAYAYHEKQMQKQIASAVITEKKKQLDGPEMKSIKVLKVGNKQFYYLAPLKDNSSFYKENLPLSLYQNLSDKKEIIFIKPEFKDTPLNKVKKVFIHQITYKKELFKLTKKSDKIISSYHLKSDYSQFKVTDLVNGHIDRIAQEIKKLDPEAVFDPSIMGRLSERKGKLSDTLLINEKGIIVQDKKIIPFQNLFDVIDSQYLKGQIKNDYEHYLKKKKEEADAKASKEKMVALTFDDGPNPATTPKVLELLSKYGAKATFFMMGSKIAGNEALVKKVHDLGNDIGNHSWDHPNLTKLSPDQVKSQIQSTNDAIAKACGQKPIYLRPPYGATNEMVKQASGMNQMLWTVDTRDWENHSTEGIMSNIKSQLQPGGVILMHDIHQTSVDALPTVLEYLKKEGYRCVTISQLMGE</sequence>
<dbReference type="InterPro" id="IPR002509">
    <property type="entry name" value="NODB_dom"/>
</dbReference>
<dbReference type="Gene3D" id="3.30.565.50">
    <property type="match status" value="1"/>
</dbReference>
<dbReference type="EMBL" id="LR594052">
    <property type="protein sequence ID" value="VTT42600.1"/>
    <property type="molecule type" value="Genomic_DNA"/>
</dbReference>
<evidence type="ECO:0000256" key="2">
    <source>
        <dbReference type="ARBA" id="ARBA00022801"/>
    </source>
</evidence>
<dbReference type="PANTHER" id="PTHR10587:SF133">
    <property type="entry name" value="CHITIN DEACETYLASE 1-RELATED"/>
    <property type="match status" value="1"/>
</dbReference>
<dbReference type="Pfam" id="PF01522">
    <property type="entry name" value="Polysacc_deac_1"/>
    <property type="match status" value="1"/>
</dbReference>
<dbReference type="GO" id="GO:0016020">
    <property type="term" value="C:membrane"/>
    <property type="evidence" value="ECO:0007669"/>
    <property type="project" value="TreeGrafter"/>
</dbReference>
<accession>A0A4V0H0S9</accession>
<protein>
    <submittedName>
        <fullName evidence="4">Polysaccharide deacetylase</fullName>
    </submittedName>
</protein>
<dbReference type="PROSITE" id="PS51677">
    <property type="entry name" value="NODB"/>
    <property type="match status" value="1"/>
</dbReference>
<dbReference type="Gene3D" id="3.90.640.30">
    <property type="match status" value="1"/>
</dbReference>
<dbReference type="SUPFAM" id="SSF144015">
    <property type="entry name" value="Peptidoglycan deacetylase N-terminal noncatalytic region"/>
    <property type="match status" value="1"/>
</dbReference>
<gene>
    <name evidence="4" type="primary">xynD</name>
    <name evidence="4" type="ORF">NCTC10924_00620</name>
</gene>
<dbReference type="InterPro" id="IPR011330">
    <property type="entry name" value="Glyco_hydro/deAcase_b/a-brl"/>
</dbReference>
<dbReference type="GO" id="GO:0016810">
    <property type="term" value="F:hydrolase activity, acting on carbon-nitrogen (but not peptide) bonds"/>
    <property type="evidence" value="ECO:0007669"/>
    <property type="project" value="InterPro"/>
</dbReference>
<dbReference type="InterPro" id="IPR050248">
    <property type="entry name" value="Polysacc_deacetylase_ArnD"/>
</dbReference>
<dbReference type="Proteomes" id="UP000306241">
    <property type="component" value="Chromosome"/>
</dbReference>